<keyword evidence="9" id="KW-1185">Reference proteome</keyword>
<comment type="similarity">
    <text evidence="2">Belongs to the DoxX family.</text>
</comment>
<dbReference type="EMBL" id="JBHSAT010000005">
    <property type="protein sequence ID" value="MFC3877647.1"/>
    <property type="molecule type" value="Genomic_DNA"/>
</dbReference>
<dbReference type="RefSeq" id="WP_386100457.1">
    <property type="nucleotide sequence ID" value="NZ_JBHSAT010000005.1"/>
</dbReference>
<evidence type="ECO:0000256" key="3">
    <source>
        <dbReference type="ARBA" id="ARBA00022475"/>
    </source>
</evidence>
<protein>
    <submittedName>
        <fullName evidence="8">DoxX family protein</fullName>
    </submittedName>
</protein>
<dbReference type="Proteomes" id="UP001595812">
    <property type="component" value="Unassembled WGS sequence"/>
</dbReference>
<dbReference type="Pfam" id="PF07681">
    <property type="entry name" value="DoxX"/>
    <property type="match status" value="1"/>
</dbReference>
<accession>A0ABV8ALQ3</accession>
<organism evidence="8 9">
    <name type="scientific">Winogradskyella maritima</name>
    <dbReference type="NCBI Taxonomy" id="1517766"/>
    <lineage>
        <taxon>Bacteria</taxon>
        <taxon>Pseudomonadati</taxon>
        <taxon>Bacteroidota</taxon>
        <taxon>Flavobacteriia</taxon>
        <taxon>Flavobacteriales</taxon>
        <taxon>Flavobacteriaceae</taxon>
        <taxon>Winogradskyella</taxon>
    </lineage>
</organism>
<sequence>MKTNYDLGLLILRLGFGGLMLTHGIPKLEMLNDPSSFGDPIGLGSTISLILCLIGEVLAPALLIIGFKTKLAAIPAAITMAVAAFVVHGNDPLQNKEMALLYLITFTALIFTGAGRYSIDGRK</sequence>
<keyword evidence="3" id="KW-1003">Cell membrane</keyword>
<name>A0ABV8ALQ3_9FLAO</name>
<reference evidence="9" key="1">
    <citation type="journal article" date="2019" name="Int. J. Syst. Evol. Microbiol.">
        <title>The Global Catalogue of Microorganisms (GCM) 10K type strain sequencing project: providing services to taxonomists for standard genome sequencing and annotation.</title>
        <authorList>
            <consortium name="The Broad Institute Genomics Platform"/>
            <consortium name="The Broad Institute Genome Sequencing Center for Infectious Disease"/>
            <person name="Wu L."/>
            <person name="Ma J."/>
        </authorList>
    </citation>
    <scope>NUCLEOTIDE SEQUENCE [LARGE SCALE GENOMIC DNA]</scope>
    <source>
        <strain evidence="9">CECT 8979</strain>
    </source>
</reference>
<comment type="subcellular location">
    <subcellularLocation>
        <location evidence="1">Cell membrane</location>
        <topology evidence="1">Multi-pass membrane protein</topology>
    </subcellularLocation>
</comment>
<evidence type="ECO:0000256" key="4">
    <source>
        <dbReference type="ARBA" id="ARBA00022692"/>
    </source>
</evidence>
<feature type="transmembrane region" description="Helical" evidence="7">
    <location>
        <begin position="7"/>
        <end position="25"/>
    </location>
</feature>
<evidence type="ECO:0000256" key="5">
    <source>
        <dbReference type="ARBA" id="ARBA00022989"/>
    </source>
</evidence>
<evidence type="ECO:0000256" key="6">
    <source>
        <dbReference type="ARBA" id="ARBA00023136"/>
    </source>
</evidence>
<feature type="transmembrane region" description="Helical" evidence="7">
    <location>
        <begin position="71"/>
        <end position="87"/>
    </location>
</feature>
<keyword evidence="6 7" id="KW-0472">Membrane</keyword>
<comment type="caution">
    <text evidence="8">The sequence shown here is derived from an EMBL/GenBank/DDBJ whole genome shotgun (WGS) entry which is preliminary data.</text>
</comment>
<keyword evidence="4 7" id="KW-0812">Transmembrane</keyword>
<keyword evidence="5 7" id="KW-1133">Transmembrane helix</keyword>
<dbReference type="InterPro" id="IPR032808">
    <property type="entry name" value="DoxX"/>
</dbReference>
<evidence type="ECO:0000313" key="8">
    <source>
        <dbReference type="EMBL" id="MFC3877647.1"/>
    </source>
</evidence>
<dbReference type="InterPro" id="IPR051907">
    <property type="entry name" value="DoxX-like_oxidoreductase"/>
</dbReference>
<dbReference type="PANTHER" id="PTHR33452:SF1">
    <property type="entry name" value="INNER MEMBRANE PROTEIN YPHA-RELATED"/>
    <property type="match status" value="1"/>
</dbReference>
<evidence type="ECO:0000256" key="1">
    <source>
        <dbReference type="ARBA" id="ARBA00004651"/>
    </source>
</evidence>
<evidence type="ECO:0000313" key="9">
    <source>
        <dbReference type="Proteomes" id="UP001595812"/>
    </source>
</evidence>
<evidence type="ECO:0000256" key="7">
    <source>
        <dbReference type="SAM" id="Phobius"/>
    </source>
</evidence>
<evidence type="ECO:0000256" key="2">
    <source>
        <dbReference type="ARBA" id="ARBA00006679"/>
    </source>
</evidence>
<proteinExistence type="inferred from homology"/>
<gene>
    <name evidence="8" type="ORF">ACFOSX_10415</name>
</gene>
<feature type="transmembrane region" description="Helical" evidence="7">
    <location>
        <begin position="45"/>
        <end position="64"/>
    </location>
</feature>
<feature type="transmembrane region" description="Helical" evidence="7">
    <location>
        <begin position="99"/>
        <end position="119"/>
    </location>
</feature>
<dbReference type="PANTHER" id="PTHR33452">
    <property type="entry name" value="OXIDOREDUCTASE CATD-RELATED"/>
    <property type="match status" value="1"/>
</dbReference>